<dbReference type="RefSeq" id="WP_263227381.1">
    <property type="nucleotide sequence ID" value="NZ_CP106793.1"/>
</dbReference>
<feature type="transmembrane region" description="Helical" evidence="7">
    <location>
        <begin position="16"/>
        <end position="33"/>
    </location>
</feature>
<evidence type="ECO:0000313" key="9">
    <source>
        <dbReference type="EMBL" id="UXY17478.1"/>
    </source>
</evidence>
<dbReference type="EMBL" id="CP106793">
    <property type="protein sequence ID" value="UXY17478.1"/>
    <property type="molecule type" value="Genomic_DNA"/>
</dbReference>
<name>A0ABY6DTB8_9ACTN</name>
<evidence type="ECO:0000256" key="4">
    <source>
        <dbReference type="ARBA" id="ARBA00022692"/>
    </source>
</evidence>
<keyword evidence="10" id="KW-1185">Reference proteome</keyword>
<keyword evidence="5 7" id="KW-1133">Transmembrane helix</keyword>
<comment type="subcellular location">
    <subcellularLocation>
        <location evidence="1">Cell membrane</location>
        <topology evidence="1">Multi-pass membrane protein</topology>
    </subcellularLocation>
</comment>
<evidence type="ECO:0000256" key="3">
    <source>
        <dbReference type="ARBA" id="ARBA00022475"/>
    </source>
</evidence>
<reference evidence="9" key="1">
    <citation type="submission" date="2022-10" db="EMBL/GenBank/DDBJ databases">
        <authorList>
            <person name="Mo P."/>
        </authorList>
    </citation>
    <scope>NUCLEOTIDE SEQUENCE</scope>
    <source>
        <strain evidence="9">HUAS 13-4</strain>
    </source>
</reference>
<feature type="transmembrane region" description="Helical" evidence="7">
    <location>
        <begin position="98"/>
        <end position="114"/>
    </location>
</feature>
<feature type="transmembrane region" description="Helical" evidence="7">
    <location>
        <begin position="73"/>
        <end position="91"/>
    </location>
</feature>
<comment type="similarity">
    <text evidence="2">Belongs to the UPF0126 family.</text>
</comment>
<dbReference type="PANTHER" id="PTHR30506:SF3">
    <property type="entry name" value="UPF0126 INNER MEMBRANE PROTEIN YADS-RELATED"/>
    <property type="match status" value="1"/>
</dbReference>
<sequence length="222" mass="23003">MAGSLSPQNVAEVTRALDLSGVFVNGMLGGVLARDRRLDLFGFLAIGIVSGLGGGIVRDTLLQHGTPVALTDYTYIAVAAAGTMLAFVADLSRHTTGLPFNLLDALALSVWAVAGAQKTLAVGLGWLSAVLLGTITAVGGGAIRDIMLNRTPAIFGGNRLYATVAVLVSGVMVLCRRLGAPTVGILAGIVIGVSLRLAALTWNWRLPRSPDWRPGTSQDQDS</sequence>
<evidence type="ECO:0000313" key="10">
    <source>
        <dbReference type="Proteomes" id="UP001061298"/>
    </source>
</evidence>
<gene>
    <name evidence="9" type="ORF">N8I84_00845</name>
</gene>
<accession>A0ABY6DTB8</accession>
<feature type="transmembrane region" description="Helical" evidence="7">
    <location>
        <begin position="185"/>
        <end position="204"/>
    </location>
</feature>
<dbReference type="Pfam" id="PF03458">
    <property type="entry name" value="Gly_transporter"/>
    <property type="match status" value="2"/>
</dbReference>
<protein>
    <submittedName>
        <fullName evidence="9">Trimeric intracellular cation channel family protein</fullName>
    </submittedName>
</protein>
<proteinExistence type="inferred from homology"/>
<feature type="transmembrane region" description="Helical" evidence="7">
    <location>
        <begin position="120"/>
        <end position="139"/>
    </location>
</feature>
<evidence type="ECO:0000256" key="6">
    <source>
        <dbReference type="ARBA" id="ARBA00023136"/>
    </source>
</evidence>
<keyword evidence="6 7" id="KW-0472">Membrane</keyword>
<dbReference type="Proteomes" id="UP001061298">
    <property type="component" value="Chromosome"/>
</dbReference>
<feature type="domain" description="Glycine transporter" evidence="8">
    <location>
        <begin position="102"/>
        <end position="176"/>
    </location>
</feature>
<keyword evidence="4 7" id="KW-0812">Transmembrane</keyword>
<dbReference type="PANTHER" id="PTHR30506">
    <property type="entry name" value="INNER MEMBRANE PROTEIN"/>
    <property type="match status" value="1"/>
</dbReference>
<evidence type="ECO:0000259" key="8">
    <source>
        <dbReference type="Pfam" id="PF03458"/>
    </source>
</evidence>
<evidence type="ECO:0000256" key="5">
    <source>
        <dbReference type="ARBA" id="ARBA00022989"/>
    </source>
</evidence>
<feature type="transmembrane region" description="Helical" evidence="7">
    <location>
        <begin position="160"/>
        <end position="179"/>
    </location>
</feature>
<evidence type="ECO:0000256" key="7">
    <source>
        <dbReference type="SAM" id="Phobius"/>
    </source>
</evidence>
<dbReference type="InterPro" id="IPR005115">
    <property type="entry name" value="Gly_transporter"/>
</dbReference>
<evidence type="ECO:0000256" key="2">
    <source>
        <dbReference type="ARBA" id="ARBA00008193"/>
    </source>
</evidence>
<keyword evidence="3" id="KW-1003">Cell membrane</keyword>
<feature type="domain" description="Glycine transporter" evidence="8">
    <location>
        <begin position="16"/>
        <end position="89"/>
    </location>
</feature>
<organism evidence="9 10">
    <name type="scientific">Streptomyces cynarae</name>
    <dbReference type="NCBI Taxonomy" id="2981134"/>
    <lineage>
        <taxon>Bacteria</taxon>
        <taxon>Bacillati</taxon>
        <taxon>Actinomycetota</taxon>
        <taxon>Actinomycetes</taxon>
        <taxon>Kitasatosporales</taxon>
        <taxon>Streptomycetaceae</taxon>
        <taxon>Streptomyces</taxon>
    </lineage>
</organism>
<evidence type="ECO:0000256" key="1">
    <source>
        <dbReference type="ARBA" id="ARBA00004651"/>
    </source>
</evidence>
<feature type="transmembrane region" description="Helical" evidence="7">
    <location>
        <begin position="40"/>
        <end position="61"/>
    </location>
</feature>